<proteinExistence type="inferred from homology"/>
<dbReference type="AlphaFoldDB" id="S4NJ57"/>
<dbReference type="EMBL" id="BASH01000006">
    <property type="protein sequence ID" value="GAD17342.1"/>
    <property type="molecule type" value="Genomic_DNA"/>
</dbReference>
<keyword evidence="3" id="KW-1185">Reference proteome</keyword>
<evidence type="ECO:0000256" key="1">
    <source>
        <dbReference type="ARBA" id="ARBA00009981"/>
    </source>
</evidence>
<dbReference type="OrthoDB" id="9795585at2"/>
<dbReference type="NCBIfam" id="TIGR01552">
    <property type="entry name" value="phd_fam"/>
    <property type="match status" value="1"/>
</dbReference>
<gene>
    <name evidence="2" type="ORF">LOT_1880</name>
</gene>
<dbReference type="InterPro" id="IPR036165">
    <property type="entry name" value="YefM-like_sf"/>
</dbReference>
<dbReference type="STRING" id="1423780.FD05_GL000156"/>
<organism evidence="2 3">
    <name type="scientific">Lentilactobacillus otakiensis DSM 19908 = JCM 15040</name>
    <dbReference type="NCBI Taxonomy" id="1423780"/>
    <lineage>
        <taxon>Bacteria</taxon>
        <taxon>Bacillati</taxon>
        <taxon>Bacillota</taxon>
        <taxon>Bacilli</taxon>
        <taxon>Lactobacillales</taxon>
        <taxon>Lactobacillaceae</taxon>
        <taxon>Lentilactobacillus</taxon>
    </lineage>
</organism>
<dbReference type="GeneID" id="301047451"/>
<protein>
    <recommendedName>
        <fullName evidence="4">Antitoxin</fullName>
    </recommendedName>
</protein>
<dbReference type="PATRIC" id="fig|1423780.4.peg.155"/>
<evidence type="ECO:0000313" key="3">
    <source>
        <dbReference type="Proteomes" id="UP000016361"/>
    </source>
</evidence>
<comment type="similarity">
    <text evidence="1">Belongs to the phD/YefM antitoxin family.</text>
</comment>
<evidence type="ECO:0008006" key="4">
    <source>
        <dbReference type="Google" id="ProtNLM"/>
    </source>
</evidence>
<dbReference type="SUPFAM" id="SSF143120">
    <property type="entry name" value="YefM-like"/>
    <property type="match status" value="1"/>
</dbReference>
<dbReference type="RefSeq" id="WP_020281782.1">
    <property type="nucleotide sequence ID" value="NZ_AZED01000008.1"/>
</dbReference>
<sequence>MINIKPVSDLRNYNKLLSDVKANNPLFLTKNGRGKYAIIDIEEYDKLKAGLELLNRLQKAQKGPFHKFDDVARNLDK</sequence>
<comment type="caution">
    <text evidence="2">The sequence shown here is derived from an EMBL/GenBank/DDBJ whole genome shotgun (WGS) entry which is preliminary data.</text>
</comment>
<dbReference type="Proteomes" id="UP000016361">
    <property type="component" value="Unassembled WGS sequence"/>
</dbReference>
<evidence type="ECO:0000313" key="2">
    <source>
        <dbReference type="EMBL" id="GAD17342.1"/>
    </source>
</evidence>
<reference evidence="3" key="1">
    <citation type="journal article" date="2013" name="Genome Announc.">
        <title>Draft Genome Sequence of D-Branched-Chain Amino Acid Producer Lactobacillus otakiensis JCM 15040T, Isolated from a Traditional Japanese Pickle.</title>
        <authorList>
            <person name="Doi K."/>
            <person name="Mori K."/>
            <person name="Mutaguchi Y."/>
            <person name="Tashiro K."/>
            <person name="Fujino Y."/>
            <person name="Ohmori T."/>
            <person name="Kuhara S."/>
            <person name="Ohshima T."/>
        </authorList>
    </citation>
    <scope>NUCLEOTIDE SEQUENCE [LARGE SCALE GENOMIC DNA]</scope>
    <source>
        <strain evidence="3">JCM 15040</strain>
    </source>
</reference>
<dbReference type="eggNOG" id="COG2161">
    <property type="taxonomic scope" value="Bacteria"/>
</dbReference>
<accession>S4NJ57</accession>
<name>S4NJ57_9LACO</name>